<keyword evidence="1" id="KW-0547">Nucleotide-binding</keyword>
<evidence type="ECO:0000313" key="6">
    <source>
        <dbReference type="EMBL" id="MCJ8502128.1"/>
    </source>
</evidence>
<reference evidence="6" key="1">
    <citation type="submission" date="2022-04" db="EMBL/GenBank/DDBJ databases">
        <title>Desulfatitalea alkaliphila sp. nov., a novel anaerobic sulfate-reducing bacterium isolated from terrestrial mud volcano, Taman Peninsula, Russia.</title>
        <authorList>
            <person name="Khomyakova M.A."/>
            <person name="Merkel A.Y."/>
            <person name="Slobodkin A.I."/>
        </authorList>
    </citation>
    <scope>NUCLEOTIDE SEQUENCE</scope>
    <source>
        <strain evidence="6">M08but</strain>
    </source>
</reference>
<dbReference type="InterPro" id="IPR009057">
    <property type="entry name" value="Homeodomain-like_sf"/>
</dbReference>
<dbReference type="EMBL" id="JALJRB010000021">
    <property type="protein sequence ID" value="MCJ8502128.1"/>
    <property type="molecule type" value="Genomic_DNA"/>
</dbReference>
<dbReference type="RefSeq" id="WP_246912256.1">
    <property type="nucleotide sequence ID" value="NZ_JALJRB010000021.1"/>
</dbReference>
<dbReference type="GO" id="GO:0043565">
    <property type="term" value="F:sequence-specific DNA binding"/>
    <property type="evidence" value="ECO:0007669"/>
    <property type="project" value="InterPro"/>
</dbReference>
<dbReference type="PROSITE" id="PS00675">
    <property type="entry name" value="SIGMA54_INTERACT_1"/>
    <property type="match status" value="1"/>
</dbReference>
<dbReference type="InterPro" id="IPR002197">
    <property type="entry name" value="HTH_Fis"/>
</dbReference>
<dbReference type="InterPro" id="IPR025662">
    <property type="entry name" value="Sigma_54_int_dom_ATP-bd_1"/>
</dbReference>
<name>A0AA41R601_9BACT</name>
<keyword evidence="2" id="KW-0067">ATP-binding</keyword>
<evidence type="ECO:0000313" key="7">
    <source>
        <dbReference type="Proteomes" id="UP001165427"/>
    </source>
</evidence>
<organism evidence="6 7">
    <name type="scientific">Desulfatitalea alkaliphila</name>
    <dbReference type="NCBI Taxonomy" id="2929485"/>
    <lineage>
        <taxon>Bacteria</taxon>
        <taxon>Pseudomonadati</taxon>
        <taxon>Thermodesulfobacteriota</taxon>
        <taxon>Desulfobacteria</taxon>
        <taxon>Desulfobacterales</taxon>
        <taxon>Desulfosarcinaceae</taxon>
        <taxon>Desulfatitalea</taxon>
    </lineage>
</organism>
<accession>A0AA41R601</accession>
<dbReference type="InterPro" id="IPR002078">
    <property type="entry name" value="Sigma_54_int"/>
</dbReference>
<feature type="domain" description="Sigma-54 factor interaction" evidence="5">
    <location>
        <begin position="136"/>
        <end position="356"/>
    </location>
</feature>
<dbReference type="Pfam" id="PF02954">
    <property type="entry name" value="HTH_8"/>
    <property type="match status" value="1"/>
</dbReference>
<dbReference type="InterPro" id="IPR003593">
    <property type="entry name" value="AAA+_ATPase"/>
</dbReference>
<comment type="caution">
    <text evidence="6">The sequence shown here is derived from an EMBL/GenBank/DDBJ whole genome shotgun (WGS) entry which is preliminary data.</text>
</comment>
<evidence type="ECO:0000256" key="3">
    <source>
        <dbReference type="ARBA" id="ARBA00023015"/>
    </source>
</evidence>
<dbReference type="SUPFAM" id="SSF46689">
    <property type="entry name" value="Homeodomain-like"/>
    <property type="match status" value="1"/>
</dbReference>
<dbReference type="Pfam" id="PF25601">
    <property type="entry name" value="AAA_lid_14"/>
    <property type="match status" value="1"/>
</dbReference>
<dbReference type="AlphaFoldDB" id="A0AA41R601"/>
<evidence type="ECO:0000256" key="2">
    <source>
        <dbReference type="ARBA" id="ARBA00022840"/>
    </source>
</evidence>
<protein>
    <submittedName>
        <fullName evidence="6">Sigma 54-interacting transcriptional regulator</fullName>
    </submittedName>
</protein>
<dbReference type="PANTHER" id="PTHR32071">
    <property type="entry name" value="TRANSCRIPTIONAL REGULATORY PROTEIN"/>
    <property type="match status" value="1"/>
</dbReference>
<dbReference type="InterPro" id="IPR058031">
    <property type="entry name" value="AAA_lid_NorR"/>
</dbReference>
<dbReference type="Gene3D" id="1.10.10.60">
    <property type="entry name" value="Homeodomain-like"/>
    <property type="match status" value="1"/>
</dbReference>
<dbReference type="Proteomes" id="UP001165427">
    <property type="component" value="Unassembled WGS sequence"/>
</dbReference>
<dbReference type="PRINTS" id="PR01590">
    <property type="entry name" value="HTHFIS"/>
</dbReference>
<sequence length="458" mass="50948">MATASLQKPVIVFAKSAAERGHWRSVLLRERLRVFCFERETNCFDNLASIDPAAVVLRTDSTPLVWRFGCALHACRSGARLLVLSKTMMENPVQTSNPPFPVQYLASGLAEQLDCEALKTTLRAPLPAAPLQEELLVGDTPEIRGIRTALAGVTKNCDPILITGESGTGKEHLARMIAQRIDGEGAFIRLDCAQLNGASADHDRMAAAHAAGDGWWPASVVQAGTRPEGATVLLHNVHCLDAAAQSKILLLLEDNWWASRVLFIATAGVGLADLVERRRFRRDLFYRLNVIPFYLPPLRNRKPDLPLLMDHFVIAACARRNRSFMLPSADLVQRLYGYPWPGNLDELCDTMQRLVDLGSETSLFAESDQPWAQPTIRDTMAAAFEMEADLDPSEIQKCMAALGRVPLKSICDHYVQRTEKKLMQQALAVTSWNRKRAAALLNISYKSMLNKMRNYEIV</sequence>
<dbReference type="Gene3D" id="1.10.8.60">
    <property type="match status" value="1"/>
</dbReference>
<dbReference type="CDD" id="cd00009">
    <property type="entry name" value="AAA"/>
    <property type="match status" value="1"/>
</dbReference>
<keyword evidence="3" id="KW-0805">Transcription regulation</keyword>
<proteinExistence type="predicted"/>
<keyword evidence="4" id="KW-0804">Transcription</keyword>
<dbReference type="InterPro" id="IPR027417">
    <property type="entry name" value="P-loop_NTPase"/>
</dbReference>
<dbReference type="GO" id="GO:0006355">
    <property type="term" value="P:regulation of DNA-templated transcription"/>
    <property type="evidence" value="ECO:0007669"/>
    <property type="project" value="InterPro"/>
</dbReference>
<dbReference type="GO" id="GO:0005524">
    <property type="term" value="F:ATP binding"/>
    <property type="evidence" value="ECO:0007669"/>
    <property type="project" value="UniProtKB-KW"/>
</dbReference>
<dbReference type="Pfam" id="PF00158">
    <property type="entry name" value="Sigma54_activat"/>
    <property type="match status" value="1"/>
</dbReference>
<dbReference type="Gene3D" id="3.40.50.300">
    <property type="entry name" value="P-loop containing nucleotide triphosphate hydrolases"/>
    <property type="match status" value="1"/>
</dbReference>
<evidence type="ECO:0000259" key="5">
    <source>
        <dbReference type="PROSITE" id="PS50045"/>
    </source>
</evidence>
<evidence type="ECO:0000256" key="1">
    <source>
        <dbReference type="ARBA" id="ARBA00022741"/>
    </source>
</evidence>
<evidence type="ECO:0000256" key="4">
    <source>
        <dbReference type="ARBA" id="ARBA00023163"/>
    </source>
</evidence>
<dbReference type="SMART" id="SM00382">
    <property type="entry name" value="AAA"/>
    <property type="match status" value="1"/>
</dbReference>
<dbReference type="SUPFAM" id="SSF52540">
    <property type="entry name" value="P-loop containing nucleoside triphosphate hydrolases"/>
    <property type="match status" value="1"/>
</dbReference>
<dbReference type="PROSITE" id="PS50045">
    <property type="entry name" value="SIGMA54_INTERACT_4"/>
    <property type="match status" value="1"/>
</dbReference>
<gene>
    <name evidence="6" type="ORF">MRX98_16205</name>
</gene>
<keyword evidence="7" id="KW-1185">Reference proteome</keyword>